<feature type="domain" description="Multi-ubiquitin" evidence="1">
    <location>
        <begin position="24"/>
        <end position="86"/>
    </location>
</feature>
<name>A0ABP9BM56_9GAMM</name>
<reference evidence="3" key="1">
    <citation type="journal article" date="2019" name="Int. J. Syst. Evol. Microbiol.">
        <title>The Global Catalogue of Microorganisms (GCM) 10K type strain sequencing project: providing services to taxonomists for standard genome sequencing and annotation.</title>
        <authorList>
            <consortium name="The Broad Institute Genomics Platform"/>
            <consortium name="The Broad Institute Genome Sequencing Center for Infectious Disease"/>
            <person name="Wu L."/>
            <person name="Ma J."/>
        </authorList>
    </citation>
    <scope>NUCLEOTIDE SEQUENCE [LARGE SCALE GENOMIC DNA]</scope>
    <source>
        <strain evidence="3">JCM 18204</strain>
    </source>
</reference>
<accession>A0ABP9BM56</accession>
<evidence type="ECO:0000313" key="3">
    <source>
        <dbReference type="Proteomes" id="UP001499959"/>
    </source>
</evidence>
<dbReference type="Pfam" id="PF14452">
    <property type="entry name" value="Multi_ubiq"/>
    <property type="match status" value="3"/>
</dbReference>
<protein>
    <submittedName>
        <fullName evidence="2">Multiubiquitin domain-containing protein</fullName>
    </submittedName>
</protein>
<dbReference type="EMBL" id="BAABJE010000010">
    <property type="protein sequence ID" value="GAA4795866.1"/>
    <property type="molecule type" value="Genomic_DNA"/>
</dbReference>
<evidence type="ECO:0000313" key="2">
    <source>
        <dbReference type="EMBL" id="GAA4795866.1"/>
    </source>
</evidence>
<evidence type="ECO:0000259" key="1">
    <source>
        <dbReference type="Pfam" id="PF14452"/>
    </source>
</evidence>
<sequence length="236" mass="26682">MTINDTSAEPPDHYRVQFAHEGFNFVAKTIQDPVPTGEQLLAVAGLKPAREHLLFQLLPSGALEEIRPDETVDLREPGHERFVSFKSDRTFRFHIDDESRDWGQQKISGLHLKQIAQVDPLSHDVFRIVVGGNDQLIRDQETFDLGAAGVERFATTPIEIEVFVNTRPHIVNRRVLDFWTVVRLEHPDADPANAQVEYTITYDKGPRQNPSGNLVNGQSVEIKGGMEFYVLLTDKS</sequence>
<comment type="caution">
    <text evidence="2">The sequence shown here is derived from an EMBL/GenBank/DDBJ whole genome shotgun (WGS) entry which is preliminary data.</text>
</comment>
<proteinExistence type="predicted"/>
<gene>
    <name evidence="2" type="ORF">GCM10023307_22150</name>
</gene>
<dbReference type="RefSeq" id="WP_345303384.1">
    <property type="nucleotide sequence ID" value="NZ_BAABJE010000010.1"/>
</dbReference>
<feature type="domain" description="Multi-ubiquitin" evidence="1">
    <location>
        <begin position="91"/>
        <end position="157"/>
    </location>
</feature>
<feature type="domain" description="Multi-ubiquitin" evidence="1">
    <location>
        <begin position="161"/>
        <end position="233"/>
    </location>
</feature>
<dbReference type="Proteomes" id="UP001499959">
    <property type="component" value="Unassembled WGS sequence"/>
</dbReference>
<organism evidence="2 3">
    <name type="scientific">Lysobacter hankyongensis</name>
    <dbReference type="NCBI Taxonomy" id="1176535"/>
    <lineage>
        <taxon>Bacteria</taxon>
        <taxon>Pseudomonadati</taxon>
        <taxon>Pseudomonadota</taxon>
        <taxon>Gammaproteobacteria</taxon>
        <taxon>Lysobacterales</taxon>
        <taxon>Lysobacteraceae</taxon>
        <taxon>Lysobacter</taxon>
    </lineage>
</organism>
<keyword evidence="3" id="KW-1185">Reference proteome</keyword>
<dbReference type="InterPro" id="IPR027802">
    <property type="entry name" value="Multi-ubiquitin_dom"/>
</dbReference>